<sequence>MEYGYPEGSVFHDRRTNRWYLAPDFVQSGGLWSLAPAPGESGTYVCLYDAQGRSVARGKLSADLPLFLDGPDAVLRLDRIEIDGVLSLYIPSEPLVPGHAYALAPPDWEGSRPASPEQIATLPALGAGTLIATQSGEVPIDWLRPGDMIHTRDHGYQPLLWLGQHVMPRLSPPECRPIQLAPDQFGEAQPAQAMTLSPDCPILLAGYELELWFGEREMFAHAGDLTVPPKPATGPQVLYTLLFDAPEIVLAGQLWVGSVHADAAYLALLPDGIRHTIAAQVIESHRTAARGVLADWETALFTQDGIRSEASFAA</sequence>
<gene>
    <name evidence="2" type="ORF">DL1_03455</name>
</gene>
<organism evidence="2 3">
    <name type="scientific">Thioclava dalianensis</name>
    <dbReference type="NCBI Taxonomy" id="1185766"/>
    <lineage>
        <taxon>Bacteria</taxon>
        <taxon>Pseudomonadati</taxon>
        <taxon>Pseudomonadota</taxon>
        <taxon>Alphaproteobacteria</taxon>
        <taxon>Rhodobacterales</taxon>
        <taxon>Paracoccaceae</taxon>
        <taxon>Thioclava</taxon>
    </lineage>
</organism>
<evidence type="ECO:0000259" key="1">
    <source>
        <dbReference type="Pfam" id="PF13403"/>
    </source>
</evidence>
<comment type="caution">
    <text evidence="2">The sequence shown here is derived from an EMBL/GenBank/DDBJ whole genome shotgun (WGS) entry which is preliminary data.</text>
</comment>
<protein>
    <recommendedName>
        <fullName evidence="1">Hedgehog/Intein (Hint) domain-containing protein</fullName>
    </recommendedName>
</protein>
<dbReference type="Pfam" id="PF13403">
    <property type="entry name" value="Hint_2"/>
    <property type="match status" value="1"/>
</dbReference>
<feature type="domain" description="Hedgehog/Intein (Hint)" evidence="1">
    <location>
        <begin position="124"/>
        <end position="261"/>
    </location>
</feature>
<evidence type="ECO:0000313" key="2">
    <source>
        <dbReference type="EMBL" id="KEP69541.1"/>
    </source>
</evidence>
<proteinExistence type="predicted"/>
<keyword evidence="3" id="KW-1185">Reference proteome</keyword>
<dbReference type="AlphaFoldDB" id="A0A074TCM7"/>
<dbReference type="RefSeq" id="WP_051693505.1">
    <property type="nucleotide sequence ID" value="NZ_FOVB01000009.1"/>
</dbReference>
<reference evidence="2 3" key="1">
    <citation type="submission" date="2014-03" db="EMBL/GenBank/DDBJ databases">
        <title>The draft genome sequence of Thioclava dalianensis DLFJ1-1.</title>
        <authorList>
            <person name="Lai Q."/>
            <person name="Shao Z."/>
        </authorList>
    </citation>
    <scope>NUCLEOTIDE SEQUENCE [LARGE SCALE GENOMIC DNA]</scope>
    <source>
        <strain evidence="2 3">DLFJ1-1</strain>
    </source>
</reference>
<accession>A0A074TCM7</accession>
<evidence type="ECO:0000313" key="3">
    <source>
        <dbReference type="Proteomes" id="UP000027725"/>
    </source>
</evidence>
<dbReference type="OrthoDB" id="6305173at2"/>
<dbReference type="eggNOG" id="COG2931">
    <property type="taxonomic scope" value="Bacteria"/>
</dbReference>
<name>A0A074TCM7_9RHOB</name>
<dbReference type="EMBL" id="JHEH01000013">
    <property type="protein sequence ID" value="KEP69541.1"/>
    <property type="molecule type" value="Genomic_DNA"/>
</dbReference>
<dbReference type="InterPro" id="IPR028992">
    <property type="entry name" value="Hedgehog/Intein_dom"/>
</dbReference>
<dbReference type="Proteomes" id="UP000027725">
    <property type="component" value="Unassembled WGS sequence"/>
</dbReference>
<dbReference type="STRING" id="1185766.SAMN05216224_10987"/>